<keyword evidence="3" id="KW-0813">Transport</keyword>
<sequence>MGNATLPYTGTNGAVLRAAIVYLVTGFATFLAMGLLGFVMRLDHAGILVISADWFYRLMTLHGAGMIAAILLAALGGLCAVLSQRVRLSARALWIAFVAYMTGMGLVILATLLGRFAGGWTVLHPLPFEGRTWSLAAALAVYGGYLFTALGLLIACVAVLRATTTAHGGLAGALALRYLVAPHSRPSTDLPHPAELIATVTAIDGVLASVAGLVYLVPLFAQAAGIVSAVDALFAKNFVLLFGHTMANLSIYVAAGIVYATLPHYTGRPWKTTWPVVFAWDLVIVLMLINYSHHLYQDFAQPLALQLLGQLGSYVVGLPSFIVTIVGALALIYGSGLRWSVPSILIVLGIWGWVFGGLGAVLDATLPVNQVMHNTMWVPAHFHTYYILGAAAFAWAYLYHLLAELSGVPDGRGSRLAAWLYGVGAAGFVVMFFVAGAHSVPRRYAVHLPEWQIFARVAVPFVGFSLSPSPGLRSTCSRGCDRRGGAPASPLSELGQAGVWAQLAGPWHWQPEVAAILVAAALCYSAFWVRQRGHAGTRRAGWRHLVAWLAGLAVVAVALLSPLAALDDELFWVHMVQHELFIFAAPPLFLAGAIPFLTPHALPALVGWLVRPLTRPLVALSCSTAVLWLWHAPTAYDLALAREPVHRLEHLSLLGAYLLYWRPLMRTRG</sequence>
<feature type="transmembrane region" description="Helical" evidence="9">
    <location>
        <begin position="196"/>
        <end position="218"/>
    </location>
</feature>
<evidence type="ECO:0000259" key="10">
    <source>
        <dbReference type="PROSITE" id="PS50855"/>
    </source>
</evidence>
<evidence type="ECO:0000256" key="1">
    <source>
        <dbReference type="ARBA" id="ARBA00004651"/>
    </source>
</evidence>
<dbReference type="GO" id="GO:0020037">
    <property type="term" value="F:heme binding"/>
    <property type="evidence" value="ECO:0007669"/>
    <property type="project" value="InterPro"/>
</dbReference>
<dbReference type="Proteomes" id="UP000319353">
    <property type="component" value="Unassembled WGS sequence"/>
</dbReference>
<dbReference type="PANTHER" id="PTHR10422:SF18">
    <property type="entry name" value="CYTOCHROME C OXIDASE SUBUNIT 1"/>
    <property type="match status" value="1"/>
</dbReference>
<feature type="transmembrane region" description="Helical" evidence="9">
    <location>
        <begin position="513"/>
        <end position="529"/>
    </location>
</feature>
<dbReference type="GO" id="GO:0022904">
    <property type="term" value="P:respiratory electron transport chain"/>
    <property type="evidence" value="ECO:0007669"/>
    <property type="project" value="TreeGrafter"/>
</dbReference>
<dbReference type="GO" id="GO:0005886">
    <property type="term" value="C:plasma membrane"/>
    <property type="evidence" value="ECO:0007669"/>
    <property type="project" value="UniProtKB-SubCell"/>
</dbReference>
<feature type="transmembrane region" description="Helical" evidence="9">
    <location>
        <begin position="541"/>
        <end position="560"/>
    </location>
</feature>
<evidence type="ECO:0000256" key="5">
    <source>
        <dbReference type="ARBA" id="ARBA00022982"/>
    </source>
</evidence>
<comment type="subcellular location">
    <subcellularLocation>
        <location evidence="1">Cell membrane</location>
        <topology evidence="1">Multi-pass membrane protein</topology>
    </subcellularLocation>
</comment>
<evidence type="ECO:0000256" key="7">
    <source>
        <dbReference type="ARBA" id="ARBA00023136"/>
    </source>
</evidence>
<evidence type="ECO:0000256" key="6">
    <source>
        <dbReference type="ARBA" id="ARBA00022989"/>
    </source>
</evidence>
<comment type="function">
    <text evidence="8">Cytochrome c oxidase is the component of the respiratory chain that catalyzes the reduction of oxygen to water. Subunits 1-3 form the functional core of the enzyme complex. CO I is the catalytic subunit of the enzyme. Electrons originating in cytochrome c are transferred via the copper A center of subunit 2 and heme A of subunit 1 to the bimetallic center formed by heme A3 and copper B.</text>
</comment>
<protein>
    <recommendedName>
        <fullName evidence="10">Cytochrome oxidase subunit I profile domain-containing protein</fullName>
    </recommendedName>
</protein>
<evidence type="ECO:0000313" key="11">
    <source>
        <dbReference type="EMBL" id="TMJ01518.1"/>
    </source>
</evidence>
<keyword evidence="5" id="KW-0249">Electron transport</keyword>
<feature type="transmembrane region" description="Helical" evidence="9">
    <location>
        <begin position="311"/>
        <end position="332"/>
    </location>
</feature>
<evidence type="ECO:0000256" key="8">
    <source>
        <dbReference type="ARBA" id="ARBA00025218"/>
    </source>
</evidence>
<organism evidence="11 12">
    <name type="scientific">Candidatus Segetimicrobium genomatis</name>
    <dbReference type="NCBI Taxonomy" id="2569760"/>
    <lineage>
        <taxon>Bacteria</taxon>
        <taxon>Bacillati</taxon>
        <taxon>Candidatus Sysuimicrobiota</taxon>
        <taxon>Candidatus Sysuimicrobiia</taxon>
        <taxon>Candidatus Sysuimicrobiales</taxon>
        <taxon>Candidatus Segetimicrobiaceae</taxon>
        <taxon>Candidatus Segetimicrobium</taxon>
    </lineage>
</organism>
<evidence type="ECO:0000256" key="4">
    <source>
        <dbReference type="ARBA" id="ARBA00022692"/>
    </source>
</evidence>
<feature type="non-terminal residue" evidence="11">
    <location>
        <position position="669"/>
    </location>
</feature>
<feature type="transmembrane region" description="Helical" evidence="9">
    <location>
        <begin position="238"/>
        <end position="262"/>
    </location>
</feature>
<dbReference type="GO" id="GO:0009060">
    <property type="term" value="P:aerobic respiration"/>
    <property type="evidence" value="ECO:0007669"/>
    <property type="project" value="InterPro"/>
</dbReference>
<name>A0A537L0K7_9BACT</name>
<dbReference type="AlphaFoldDB" id="A0A537L0K7"/>
<proteinExistence type="predicted"/>
<dbReference type="PANTHER" id="PTHR10422">
    <property type="entry name" value="CYTOCHROME C OXIDASE SUBUNIT 1"/>
    <property type="match status" value="1"/>
</dbReference>
<feature type="transmembrane region" description="Helical" evidence="9">
    <location>
        <begin position="133"/>
        <end position="160"/>
    </location>
</feature>
<feature type="transmembrane region" description="Helical" evidence="9">
    <location>
        <begin position="382"/>
        <end position="399"/>
    </location>
</feature>
<keyword evidence="3" id="KW-0679">Respiratory chain</keyword>
<comment type="caution">
    <text evidence="11">The sequence shown here is derived from an EMBL/GenBank/DDBJ whole genome shotgun (WGS) entry which is preliminary data.</text>
</comment>
<feature type="transmembrane region" description="Helical" evidence="9">
    <location>
        <begin position="419"/>
        <end position="440"/>
    </location>
</feature>
<gene>
    <name evidence="11" type="ORF">E6H01_07885</name>
</gene>
<dbReference type="InterPro" id="IPR019108">
    <property type="entry name" value="Caa3_assmbl_CtaG-rel"/>
</dbReference>
<evidence type="ECO:0000313" key="12">
    <source>
        <dbReference type="Proteomes" id="UP000319353"/>
    </source>
</evidence>
<feature type="transmembrane region" description="Helical" evidence="9">
    <location>
        <begin position="20"/>
        <end position="40"/>
    </location>
</feature>
<keyword evidence="7 9" id="KW-0472">Membrane</keyword>
<feature type="transmembrane region" description="Helical" evidence="9">
    <location>
        <begin position="580"/>
        <end position="610"/>
    </location>
</feature>
<feature type="transmembrane region" description="Helical" evidence="9">
    <location>
        <begin position="274"/>
        <end position="291"/>
    </location>
</feature>
<feature type="transmembrane region" description="Helical" evidence="9">
    <location>
        <begin position="60"/>
        <end position="81"/>
    </location>
</feature>
<dbReference type="Pfam" id="PF09678">
    <property type="entry name" value="Caa3_CtaG"/>
    <property type="match status" value="1"/>
</dbReference>
<reference evidence="11 12" key="1">
    <citation type="journal article" date="2019" name="Nat. Microbiol.">
        <title>Mediterranean grassland soil C-N compound turnover is dependent on rainfall and depth, and is mediated by genomically divergent microorganisms.</title>
        <authorList>
            <person name="Diamond S."/>
            <person name="Andeer P.F."/>
            <person name="Li Z."/>
            <person name="Crits-Christoph A."/>
            <person name="Burstein D."/>
            <person name="Anantharaman K."/>
            <person name="Lane K.R."/>
            <person name="Thomas B.C."/>
            <person name="Pan C."/>
            <person name="Northen T.R."/>
            <person name="Banfield J.F."/>
        </authorList>
    </citation>
    <scope>NUCLEOTIDE SEQUENCE [LARGE SCALE GENOMIC DNA]</scope>
    <source>
        <strain evidence="11">NP_4</strain>
    </source>
</reference>
<feature type="transmembrane region" description="Helical" evidence="9">
    <location>
        <begin position="93"/>
        <end position="113"/>
    </location>
</feature>
<keyword evidence="6 9" id="KW-1133">Transmembrane helix</keyword>
<dbReference type="InterPro" id="IPR000883">
    <property type="entry name" value="Cyt_C_Oxase_1"/>
</dbReference>
<keyword evidence="4 9" id="KW-0812">Transmembrane</keyword>
<dbReference type="GO" id="GO:0004129">
    <property type="term" value="F:cytochrome-c oxidase activity"/>
    <property type="evidence" value="ECO:0007669"/>
    <property type="project" value="InterPro"/>
</dbReference>
<dbReference type="PROSITE" id="PS50855">
    <property type="entry name" value="COX1"/>
    <property type="match status" value="1"/>
</dbReference>
<feature type="domain" description="Cytochrome oxidase subunit I profile" evidence="10">
    <location>
        <begin position="17"/>
        <end position="455"/>
    </location>
</feature>
<dbReference type="InterPro" id="IPR036927">
    <property type="entry name" value="Cyt_c_oxase-like_su1_sf"/>
</dbReference>
<dbReference type="EMBL" id="VBAL01000097">
    <property type="protein sequence ID" value="TMJ01518.1"/>
    <property type="molecule type" value="Genomic_DNA"/>
</dbReference>
<dbReference type="Pfam" id="PF00115">
    <property type="entry name" value="COX1"/>
    <property type="match status" value="1"/>
</dbReference>
<evidence type="ECO:0000256" key="2">
    <source>
        <dbReference type="ARBA" id="ARBA00022475"/>
    </source>
</evidence>
<dbReference type="InterPro" id="IPR023616">
    <property type="entry name" value="Cyt_c_oxase-like_su1_dom"/>
</dbReference>
<dbReference type="GO" id="GO:0015990">
    <property type="term" value="P:electron transport coupled proton transport"/>
    <property type="evidence" value="ECO:0007669"/>
    <property type="project" value="TreeGrafter"/>
</dbReference>
<accession>A0A537L0K7</accession>
<feature type="transmembrane region" description="Helical" evidence="9">
    <location>
        <begin position="344"/>
        <end position="362"/>
    </location>
</feature>
<evidence type="ECO:0000256" key="9">
    <source>
        <dbReference type="SAM" id="Phobius"/>
    </source>
</evidence>
<dbReference type="Gene3D" id="1.20.210.10">
    <property type="entry name" value="Cytochrome c oxidase-like, subunit I domain"/>
    <property type="match status" value="1"/>
</dbReference>
<evidence type="ECO:0000256" key="3">
    <source>
        <dbReference type="ARBA" id="ARBA00022660"/>
    </source>
</evidence>
<keyword evidence="2" id="KW-1003">Cell membrane</keyword>
<dbReference type="SUPFAM" id="SSF81442">
    <property type="entry name" value="Cytochrome c oxidase subunit I-like"/>
    <property type="match status" value="1"/>
</dbReference>